<proteinExistence type="predicted"/>
<protein>
    <submittedName>
        <fullName evidence="2">Uncharacterized protein</fullName>
    </submittedName>
</protein>
<name>A0A0L9TWB3_PHAAN</name>
<organism evidence="2 3">
    <name type="scientific">Phaseolus angularis</name>
    <name type="common">Azuki bean</name>
    <name type="synonym">Vigna angularis</name>
    <dbReference type="NCBI Taxonomy" id="3914"/>
    <lineage>
        <taxon>Eukaryota</taxon>
        <taxon>Viridiplantae</taxon>
        <taxon>Streptophyta</taxon>
        <taxon>Embryophyta</taxon>
        <taxon>Tracheophyta</taxon>
        <taxon>Spermatophyta</taxon>
        <taxon>Magnoliopsida</taxon>
        <taxon>eudicotyledons</taxon>
        <taxon>Gunneridae</taxon>
        <taxon>Pentapetalae</taxon>
        <taxon>rosids</taxon>
        <taxon>fabids</taxon>
        <taxon>Fabales</taxon>
        <taxon>Fabaceae</taxon>
        <taxon>Papilionoideae</taxon>
        <taxon>50 kb inversion clade</taxon>
        <taxon>NPAAA clade</taxon>
        <taxon>indigoferoid/millettioid clade</taxon>
        <taxon>Phaseoleae</taxon>
        <taxon>Vigna</taxon>
    </lineage>
</organism>
<evidence type="ECO:0000313" key="3">
    <source>
        <dbReference type="Proteomes" id="UP000053144"/>
    </source>
</evidence>
<dbReference type="EMBL" id="CM003372">
    <property type="protein sequence ID" value="KOM34444.1"/>
    <property type="molecule type" value="Genomic_DNA"/>
</dbReference>
<dbReference type="AlphaFoldDB" id="A0A0L9TWB3"/>
<evidence type="ECO:0000313" key="2">
    <source>
        <dbReference type="EMBL" id="KOM34444.1"/>
    </source>
</evidence>
<dbReference type="PANTHER" id="PTHR33018:SF34">
    <property type="entry name" value="OS02G0472350 PROTEIN"/>
    <property type="match status" value="1"/>
</dbReference>
<dbReference type="Proteomes" id="UP000053144">
    <property type="component" value="Chromosome 2"/>
</dbReference>
<reference evidence="3" key="1">
    <citation type="journal article" date="2015" name="Proc. Natl. Acad. Sci. U.S.A.">
        <title>Genome sequencing of adzuki bean (Vigna angularis) provides insight into high starch and low fat accumulation and domestication.</title>
        <authorList>
            <person name="Yang K."/>
            <person name="Tian Z."/>
            <person name="Chen C."/>
            <person name="Luo L."/>
            <person name="Zhao B."/>
            <person name="Wang Z."/>
            <person name="Yu L."/>
            <person name="Li Y."/>
            <person name="Sun Y."/>
            <person name="Li W."/>
            <person name="Chen Y."/>
            <person name="Li Y."/>
            <person name="Zhang Y."/>
            <person name="Ai D."/>
            <person name="Zhao J."/>
            <person name="Shang C."/>
            <person name="Ma Y."/>
            <person name="Wu B."/>
            <person name="Wang M."/>
            <person name="Gao L."/>
            <person name="Sun D."/>
            <person name="Zhang P."/>
            <person name="Guo F."/>
            <person name="Wang W."/>
            <person name="Li Y."/>
            <person name="Wang J."/>
            <person name="Varshney R.K."/>
            <person name="Wang J."/>
            <person name="Ling H.Q."/>
            <person name="Wan P."/>
        </authorList>
    </citation>
    <scope>NUCLEOTIDE SEQUENCE</scope>
    <source>
        <strain evidence="3">cv. Jingnong 6</strain>
    </source>
</reference>
<evidence type="ECO:0000256" key="1">
    <source>
        <dbReference type="SAM" id="MobiDB-lite"/>
    </source>
</evidence>
<dbReference type="PANTHER" id="PTHR33018">
    <property type="entry name" value="OS10G0338966 PROTEIN-RELATED"/>
    <property type="match status" value="1"/>
</dbReference>
<dbReference type="Gramene" id="KOM34444">
    <property type="protein sequence ID" value="KOM34444"/>
    <property type="gene ID" value="LR48_Vigan02g059400"/>
</dbReference>
<accession>A0A0L9TWB3</accession>
<gene>
    <name evidence="2" type="ORF">LR48_Vigan02g059400</name>
</gene>
<feature type="region of interest" description="Disordered" evidence="1">
    <location>
        <begin position="1"/>
        <end position="28"/>
    </location>
</feature>
<sequence>MTSSGSGPTGGGGRSVTRMPDVTSRRVNDKPVTMEFDPRTFVPIGAHAASFRSYLGVIGKYHVPIVATCWDDVPQNDTPCTKYKIIEEEWVQFKESRLTPEWQLKRIAAQHRQKLSDTPHVLSRGGYALLEKKMRKRRAEELGLESPNLAPPPARHELWKDDLVDQQTQGTFVAQGRENLLVAAKGCLDRPGRVHAVGGATALRDYFGPKPRSTEA</sequence>